<organism evidence="2 3">
    <name type="scientific">Candidatus Nomurabacteria bacterium RIFCSPHIGHO2_01_FULL_40_24b</name>
    <dbReference type="NCBI Taxonomy" id="1801739"/>
    <lineage>
        <taxon>Bacteria</taxon>
        <taxon>Candidatus Nomuraibacteriota</taxon>
    </lineage>
</organism>
<keyword evidence="1" id="KW-0812">Transmembrane</keyword>
<keyword evidence="1" id="KW-0472">Membrane</keyword>
<dbReference type="EMBL" id="MFTP01000009">
    <property type="protein sequence ID" value="OGI65968.1"/>
    <property type="molecule type" value="Genomic_DNA"/>
</dbReference>
<dbReference type="Proteomes" id="UP000177370">
    <property type="component" value="Unassembled WGS sequence"/>
</dbReference>
<feature type="transmembrane region" description="Helical" evidence="1">
    <location>
        <begin position="78"/>
        <end position="96"/>
    </location>
</feature>
<evidence type="ECO:0000313" key="2">
    <source>
        <dbReference type="EMBL" id="OGI65968.1"/>
    </source>
</evidence>
<comment type="caution">
    <text evidence="2">The sequence shown here is derived from an EMBL/GenBank/DDBJ whole genome shotgun (WGS) entry which is preliminary data.</text>
</comment>
<proteinExistence type="predicted"/>
<keyword evidence="1" id="KW-1133">Transmembrane helix</keyword>
<evidence type="ECO:0000256" key="1">
    <source>
        <dbReference type="SAM" id="Phobius"/>
    </source>
</evidence>
<reference evidence="2 3" key="1">
    <citation type="journal article" date="2016" name="Nat. Commun.">
        <title>Thousands of microbial genomes shed light on interconnected biogeochemical processes in an aquifer system.</title>
        <authorList>
            <person name="Anantharaman K."/>
            <person name="Brown C.T."/>
            <person name="Hug L.A."/>
            <person name="Sharon I."/>
            <person name="Castelle C.J."/>
            <person name="Probst A.J."/>
            <person name="Thomas B.C."/>
            <person name="Singh A."/>
            <person name="Wilkins M.J."/>
            <person name="Karaoz U."/>
            <person name="Brodie E.L."/>
            <person name="Williams K.H."/>
            <person name="Hubbard S.S."/>
            <person name="Banfield J.F."/>
        </authorList>
    </citation>
    <scope>NUCLEOTIDE SEQUENCE [LARGE SCALE GENOMIC DNA]</scope>
</reference>
<evidence type="ECO:0000313" key="3">
    <source>
        <dbReference type="Proteomes" id="UP000177370"/>
    </source>
</evidence>
<feature type="transmembrane region" description="Helical" evidence="1">
    <location>
        <begin position="50"/>
        <end position="71"/>
    </location>
</feature>
<name>A0A1F6V8M0_9BACT</name>
<feature type="transmembrane region" description="Helical" evidence="1">
    <location>
        <begin position="102"/>
        <end position="122"/>
    </location>
</feature>
<accession>A0A1F6V8M0</accession>
<dbReference type="AlphaFoldDB" id="A0A1F6V8M0"/>
<dbReference type="Pfam" id="PF13787">
    <property type="entry name" value="HXXEE"/>
    <property type="match status" value="1"/>
</dbReference>
<protein>
    <recommendedName>
        <fullName evidence="4">HXXEE domain-containing protein</fullName>
    </recommendedName>
</protein>
<gene>
    <name evidence="2" type="ORF">A2647_01240</name>
</gene>
<evidence type="ECO:0008006" key="4">
    <source>
        <dbReference type="Google" id="ProtNLM"/>
    </source>
</evidence>
<sequence length="138" mass="16197">MITNRLRNIFALSIPLFIAHGLEELLTGFYNVDSQVELWFGNLNSLPTSQATFILFQVMIWLMLVISYLLLLGPKWQLRLMFIPGIVFIYELHHLYKAISLGVYYPGLITAVALYITGFFFWKELIKLNYGQNFDRRR</sequence>
<dbReference type="InterPro" id="IPR025671">
    <property type="entry name" value="HXXEE"/>
</dbReference>
<feature type="transmembrane region" description="Helical" evidence="1">
    <location>
        <begin position="9"/>
        <end position="30"/>
    </location>
</feature>